<dbReference type="EMBL" id="LHUR01000042">
    <property type="protein sequence ID" value="KOA18254.1"/>
    <property type="molecule type" value="Genomic_DNA"/>
</dbReference>
<dbReference type="AlphaFoldDB" id="A0A0L6Z5L0"/>
<sequence length="459" mass="53897">MLRYIGPFLRMNKLNIKQVENQLFHLSKESLKNIVLHSKCGITLNLKDLNLKHISSSDINTLNLNSPLLCIYKKGNPKLKIQNNLYSWIEDKHKKDINVSSNSYMTLCLLELIEYYRGFKNLDSTKYSLSIIYTELAKKQLDFYASFLRNAEGVFIDKKDCTDPIIGKIKLKDSTKEFKFSEQCLLMNAFYKCSDYLDGNSKDSFKDFSLDILKMFVDFKEEMYEIPFNDKALLCLNLNIFYSYSNIDDAKILSLDIFDLLYEEYTKSNDNDKIQDICIIYLNAALLYKHTNLFRFKKICISLMELLIKHYNEELSIFIKPGEDKEIRFSSEDIILYIISMLYHHKLGEEASENIISEVFRNQLVDSGIVLSWPDAPNLDDIEHYKDFKSVPENLLEEQYFKMSNITTPESSEVAPIFLKNVIYNKDKKTFKQSKVIFDSRKNLNLFFFILHFLNDKTC</sequence>
<protein>
    <submittedName>
        <fullName evidence="1">Uncharacterized protein</fullName>
    </submittedName>
</protein>
<keyword evidence="2" id="KW-1185">Reference proteome</keyword>
<reference evidence="2" key="1">
    <citation type="submission" date="2015-08" db="EMBL/GenBank/DDBJ databases">
        <title>Genome sequence of the strict anaerobe Clostridium homopropionicum LuHBu1 (DSM 5847T).</title>
        <authorList>
            <person name="Poehlein A."/>
            <person name="Beck M."/>
            <person name="Schiel-Bengelsdorf B."/>
            <person name="Bengelsdorf F.R."/>
            <person name="Daniel R."/>
            <person name="Duerre P."/>
        </authorList>
    </citation>
    <scope>NUCLEOTIDE SEQUENCE [LARGE SCALE GENOMIC DNA]</scope>
    <source>
        <strain evidence="2">DSM 5847</strain>
    </source>
</reference>
<accession>A0A0L6Z5L0</accession>
<comment type="caution">
    <text evidence="1">The sequence shown here is derived from an EMBL/GenBank/DDBJ whole genome shotgun (WGS) entry which is preliminary data.</text>
</comment>
<proteinExistence type="predicted"/>
<gene>
    <name evidence="1" type="ORF">CLHOM_31510</name>
</gene>
<evidence type="ECO:0000313" key="1">
    <source>
        <dbReference type="EMBL" id="KOA18254.1"/>
    </source>
</evidence>
<evidence type="ECO:0000313" key="2">
    <source>
        <dbReference type="Proteomes" id="UP000037043"/>
    </source>
</evidence>
<name>A0A0L6Z5L0_9CLOT</name>
<dbReference type="Proteomes" id="UP000037043">
    <property type="component" value="Unassembled WGS sequence"/>
</dbReference>
<dbReference type="STRING" id="36844.SAMN04488501_101333"/>
<dbReference type="PATRIC" id="fig|1121318.3.peg.3148"/>
<organism evidence="1 2">
    <name type="scientific">Clostridium homopropionicum DSM 5847</name>
    <dbReference type="NCBI Taxonomy" id="1121318"/>
    <lineage>
        <taxon>Bacteria</taxon>
        <taxon>Bacillati</taxon>
        <taxon>Bacillota</taxon>
        <taxon>Clostridia</taxon>
        <taxon>Eubacteriales</taxon>
        <taxon>Clostridiaceae</taxon>
        <taxon>Clostridium</taxon>
    </lineage>
</organism>
<dbReference type="RefSeq" id="WP_052222604.1">
    <property type="nucleotide sequence ID" value="NZ_LHUR01000042.1"/>
</dbReference>